<keyword evidence="8" id="KW-0503">Monooxygenase</keyword>
<evidence type="ECO:0008006" key="11">
    <source>
        <dbReference type="Google" id="ProtNLM"/>
    </source>
</evidence>
<comment type="similarity">
    <text evidence="3">Belongs to the cytochrome P450 family.</text>
</comment>
<evidence type="ECO:0000256" key="1">
    <source>
        <dbReference type="ARBA" id="ARBA00001971"/>
    </source>
</evidence>
<evidence type="ECO:0000313" key="9">
    <source>
        <dbReference type="EMBL" id="KMZ62221.1"/>
    </source>
</evidence>
<dbReference type="PANTHER" id="PTHR47948">
    <property type="entry name" value="TRANS-CINNAMATE 4-MONOOXYGENASE"/>
    <property type="match status" value="1"/>
</dbReference>
<evidence type="ECO:0000256" key="8">
    <source>
        <dbReference type="ARBA" id="ARBA00023033"/>
    </source>
</evidence>
<evidence type="ECO:0000256" key="6">
    <source>
        <dbReference type="ARBA" id="ARBA00023002"/>
    </source>
</evidence>
<dbReference type="Gene3D" id="1.10.630.10">
    <property type="entry name" value="Cytochrome P450"/>
    <property type="match status" value="1"/>
</dbReference>
<dbReference type="InterPro" id="IPR036396">
    <property type="entry name" value="Cyt_P450_sf"/>
</dbReference>
<keyword evidence="4" id="KW-0349">Heme</keyword>
<accession>A0A0K9NZI1</accession>
<dbReference type="OMA" id="ERSCAMD"/>
<comment type="subcellular location">
    <subcellularLocation>
        <location evidence="2">Membrane</location>
    </subcellularLocation>
</comment>
<dbReference type="GO" id="GO:0004497">
    <property type="term" value="F:monooxygenase activity"/>
    <property type="evidence" value="ECO:0007669"/>
    <property type="project" value="UniProtKB-KW"/>
</dbReference>
<dbReference type="GO" id="GO:0016020">
    <property type="term" value="C:membrane"/>
    <property type="evidence" value="ECO:0007669"/>
    <property type="project" value="UniProtKB-SubCell"/>
</dbReference>
<evidence type="ECO:0000256" key="2">
    <source>
        <dbReference type="ARBA" id="ARBA00004370"/>
    </source>
</evidence>
<dbReference type="PANTHER" id="PTHR47948:SF3">
    <property type="entry name" value="OS02G0467000 PROTEIN"/>
    <property type="match status" value="1"/>
</dbReference>
<sequence length="114" mass="13186">MNHILTVEKNGEINPDNVLYIVENINVEAIETTLWSMKWMVVELVNHPDIQTKLRKEIRDVLGNEIPLTNSYLQKLMYLQVVVKGTLRLQSPIPLLVPHMNPTDTPFQRNPRSS</sequence>
<evidence type="ECO:0000256" key="4">
    <source>
        <dbReference type="ARBA" id="ARBA00022617"/>
    </source>
</evidence>
<dbReference type="InterPro" id="IPR001128">
    <property type="entry name" value="Cyt_P450"/>
</dbReference>
<evidence type="ECO:0000313" key="10">
    <source>
        <dbReference type="Proteomes" id="UP000036987"/>
    </source>
</evidence>
<dbReference type="GO" id="GO:0016705">
    <property type="term" value="F:oxidoreductase activity, acting on paired donors, with incorporation or reduction of molecular oxygen"/>
    <property type="evidence" value="ECO:0007669"/>
    <property type="project" value="InterPro"/>
</dbReference>
<dbReference type="OrthoDB" id="1055148at2759"/>
<dbReference type="GO" id="GO:0020037">
    <property type="term" value="F:heme binding"/>
    <property type="evidence" value="ECO:0007669"/>
    <property type="project" value="InterPro"/>
</dbReference>
<keyword evidence="7" id="KW-0408">Iron</keyword>
<dbReference type="Proteomes" id="UP000036987">
    <property type="component" value="Unassembled WGS sequence"/>
</dbReference>
<evidence type="ECO:0000256" key="7">
    <source>
        <dbReference type="ARBA" id="ARBA00023004"/>
    </source>
</evidence>
<evidence type="ECO:0000256" key="3">
    <source>
        <dbReference type="ARBA" id="ARBA00010617"/>
    </source>
</evidence>
<dbReference type="GO" id="GO:0005506">
    <property type="term" value="F:iron ion binding"/>
    <property type="evidence" value="ECO:0007669"/>
    <property type="project" value="InterPro"/>
</dbReference>
<keyword evidence="5" id="KW-0479">Metal-binding</keyword>
<proteinExistence type="inferred from homology"/>
<comment type="cofactor">
    <cofactor evidence="1">
        <name>heme</name>
        <dbReference type="ChEBI" id="CHEBI:30413"/>
    </cofactor>
</comment>
<keyword evidence="10" id="KW-1185">Reference proteome</keyword>
<dbReference type="EMBL" id="LFYR01001390">
    <property type="protein sequence ID" value="KMZ62221.1"/>
    <property type="molecule type" value="Genomic_DNA"/>
</dbReference>
<evidence type="ECO:0000256" key="5">
    <source>
        <dbReference type="ARBA" id="ARBA00022723"/>
    </source>
</evidence>
<gene>
    <name evidence="9" type="ORF">ZOSMA_47G00100</name>
</gene>
<dbReference type="AlphaFoldDB" id="A0A0K9NZI1"/>
<dbReference type="PRINTS" id="PR00463">
    <property type="entry name" value="EP450I"/>
</dbReference>
<dbReference type="STRING" id="29655.A0A0K9NZI1"/>
<protein>
    <recommendedName>
        <fullName evidence="11">Cytochrome P450</fullName>
    </recommendedName>
</protein>
<keyword evidence="6" id="KW-0560">Oxidoreductase</keyword>
<dbReference type="Pfam" id="PF00067">
    <property type="entry name" value="p450"/>
    <property type="match status" value="1"/>
</dbReference>
<dbReference type="SUPFAM" id="SSF48264">
    <property type="entry name" value="Cytochrome P450"/>
    <property type="match status" value="1"/>
</dbReference>
<name>A0A0K9NZI1_ZOSMR</name>
<dbReference type="InterPro" id="IPR002401">
    <property type="entry name" value="Cyt_P450_E_grp-I"/>
</dbReference>
<reference evidence="10" key="1">
    <citation type="journal article" date="2016" name="Nature">
        <title>The genome of the seagrass Zostera marina reveals angiosperm adaptation to the sea.</title>
        <authorList>
            <person name="Olsen J.L."/>
            <person name="Rouze P."/>
            <person name="Verhelst B."/>
            <person name="Lin Y.-C."/>
            <person name="Bayer T."/>
            <person name="Collen J."/>
            <person name="Dattolo E."/>
            <person name="De Paoli E."/>
            <person name="Dittami S."/>
            <person name="Maumus F."/>
            <person name="Michel G."/>
            <person name="Kersting A."/>
            <person name="Lauritano C."/>
            <person name="Lohaus R."/>
            <person name="Toepel M."/>
            <person name="Tonon T."/>
            <person name="Vanneste K."/>
            <person name="Amirebrahimi M."/>
            <person name="Brakel J."/>
            <person name="Bostroem C."/>
            <person name="Chovatia M."/>
            <person name="Grimwood J."/>
            <person name="Jenkins J.W."/>
            <person name="Jueterbock A."/>
            <person name="Mraz A."/>
            <person name="Stam W.T."/>
            <person name="Tice H."/>
            <person name="Bornberg-Bauer E."/>
            <person name="Green P.J."/>
            <person name="Pearson G.A."/>
            <person name="Procaccini G."/>
            <person name="Duarte C.M."/>
            <person name="Schmutz J."/>
            <person name="Reusch T.B.H."/>
            <person name="Van de Peer Y."/>
        </authorList>
    </citation>
    <scope>NUCLEOTIDE SEQUENCE [LARGE SCALE GENOMIC DNA]</scope>
    <source>
        <strain evidence="10">cv. Finnish</strain>
    </source>
</reference>
<comment type="caution">
    <text evidence="9">The sequence shown here is derived from an EMBL/GenBank/DDBJ whole genome shotgun (WGS) entry which is preliminary data.</text>
</comment>
<organism evidence="9 10">
    <name type="scientific">Zostera marina</name>
    <name type="common">Eelgrass</name>
    <dbReference type="NCBI Taxonomy" id="29655"/>
    <lineage>
        <taxon>Eukaryota</taxon>
        <taxon>Viridiplantae</taxon>
        <taxon>Streptophyta</taxon>
        <taxon>Embryophyta</taxon>
        <taxon>Tracheophyta</taxon>
        <taxon>Spermatophyta</taxon>
        <taxon>Magnoliopsida</taxon>
        <taxon>Liliopsida</taxon>
        <taxon>Zosteraceae</taxon>
        <taxon>Zostera</taxon>
    </lineage>
</organism>